<dbReference type="AlphaFoldDB" id="A0A7C2PBF8"/>
<dbReference type="EMBL" id="DSOK01000345">
    <property type="protein sequence ID" value="HEN16296.1"/>
    <property type="molecule type" value="Genomic_DNA"/>
</dbReference>
<proteinExistence type="predicted"/>
<evidence type="ECO:0000313" key="1">
    <source>
        <dbReference type="EMBL" id="HEN16296.1"/>
    </source>
</evidence>
<accession>A0A7C2PBF8</accession>
<reference evidence="1" key="1">
    <citation type="journal article" date="2020" name="mSystems">
        <title>Genome- and Community-Level Interaction Insights into Carbon Utilization and Element Cycling Functions of Hydrothermarchaeota in Hydrothermal Sediment.</title>
        <authorList>
            <person name="Zhou Z."/>
            <person name="Liu Y."/>
            <person name="Xu W."/>
            <person name="Pan J."/>
            <person name="Luo Z.H."/>
            <person name="Li M."/>
        </authorList>
    </citation>
    <scope>NUCLEOTIDE SEQUENCE [LARGE SCALE GENOMIC DNA]</scope>
    <source>
        <strain evidence="1">SpSt-339</strain>
    </source>
</reference>
<sequence>MDRKNSLTGTIHAQEAYSKEEVLRRLGISQKFWDKMLDEGLPYSNVGHARWVTGQALIEHLSQHSERKRGT</sequence>
<keyword evidence="1" id="KW-0413">Isomerase</keyword>
<protein>
    <submittedName>
        <fullName evidence="1">Topoisomerase II</fullName>
    </submittedName>
</protein>
<comment type="caution">
    <text evidence="1">The sequence shown here is derived from an EMBL/GenBank/DDBJ whole genome shotgun (WGS) entry which is preliminary data.</text>
</comment>
<gene>
    <name evidence="1" type="ORF">ENQ76_12615</name>
</gene>
<name>A0A7C2PBF8_9PLAN</name>
<organism evidence="1">
    <name type="scientific">Schlesneria paludicola</name>
    <dbReference type="NCBI Taxonomy" id="360056"/>
    <lineage>
        <taxon>Bacteria</taxon>
        <taxon>Pseudomonadati</taxon>
        <taxon>Planctomycetota</taxon>
        <taxon>Planctomycetia</taxon>
        <taxon>Planctomycetales</taxon>
        <taxon>Planctomycetaceae</taxon>
        <taxon>Schlesneria</taxon>
    </lineage>
</organism>
<dbReference type="GO" id="GO:0016853">
    <property type="term" value="F:isomerase activity"/>
    <property type="evidence" value="ECO:0007669"/>
    <property type="project" value="UniProtKB-KW"/>
</dbReference>